<name>A0ABR1SI05_9PEZI</name>
<evidence type="ECO:0000256" key="1">
    <source>
        <dbReference type="ARBA" id="ARBA00001971"/>
    </source>
</evidence>
<protein>
    <submittedName>
        <fullName evidence="8">Cytochrome P450 monooxygenase TRI13</fullName>
    </submittedName>
</protein>
<sequence>MGLFETPTMDQIRQGVLGTPGGLTTLILLFGVPALLLSGLYWLALPKPIPGIPYQGRSAGRLLGDVPDMLKHIDASEGSFITFLLATVKELDTPIAQMFYSPFRAPLVILADYQETNALLRRKEFDRSSKAVELLKYLGPDHHIRQKTNARHKAQRRLIQDSMSATFLHGVAGPTIHRGAVKLVELWRAKCDIAEGRPWSATEDLDHAVLDAVNGFAYGPNFPHSALRPALNAVKGLDAGAIQTIRRRAAAAPDQVVEFPRGKMEEVIRASMDVTQSIKHVQGSIWPALRWEYVIRQPYMRKARRIRDEFITKELLEAARRMEETASQTEKSAVDLMVRRCKEAALKEGKEPDYCSKVMKDEAFGFIIAGADTTSTTLSWGVKLLADHPAAQTKLRAALQAGFAQAKAERRHPTVQEITGTTVPYLDAWIEESLRMGGPIPMIDREAVVDTQVLGHPIPKGTQVLCLREGPSFVSPGFAVDEARRTKLTSSSKTLDMTAEMAWDAHDIASFAPERWLTRVGEGGEGGEKGSKEEYNASAGPHLAFSAGARRCFGPRLAYLEMRLVLTLLVWNFELLACPEALSRYGSLMVMTSRPRHCYVRLRHVDLTA</sequence>
<keyword evidence="7" id="KW-0812">Transmembrane</keyword>
<comment type="caution">
    <text evidence="8">The sequence shown here is derived from an EMBL/GenBank/DDBJ whole genome shotgun (WGS) entry which is preliminary data.</text>
</comment>
<dbReference type="EMBL" id="JAQQWI010000006">
    <property type="protein sequence ID" value="KAK8033516.1"/>
    <property type="molecule type" value="Genomic_DNA"/>
</dbReference>
<keyword evidence="6 8" id="KW-0503">Monooxygenase</keyword>
<organism evidence="8 9">
    <name type="scientific">Apiospora marii</name>
    <dbReference type="NCBI Taxonomy" id="335849"/>
    <lineage>
        <taxon>Eukaryota</taxon>
        <taxon>Fungi</taxon>
        <taxon>Dikarya</taxon>
        <taxon>Ascomycota</taxon>
        <taxon>Pezizomycotina</taxon>
        <taxon>Sordariomycetes</taxon>
        <taxon>Xylariomycetidae</taxon>
        <taxon>Amphisphaeriales</taxon>
        <taxon>Apiosporaceae</taxon>
        <taxon>Apiospora</taxon>
    </lineage>
</organism>
<dbReference type="InterPro" id="IPR036396">
    <property type="entry name" value="Cyt_P450_sf"/>
</dbReference>
<dbReference type="PANTHER" id="PTHR24305">
    <property type="entry name" value="CYTOCHROME P450"/>
    <property type="match status" value="1"/>
</dbReference>
<keyword evidence="7" id="KW-0472">Membrane</keyword>
<keyword evidence="7" id="KW-1133">Transmembrane helix</keyword>
<dbReference type="Gene3D" id="1.10.630.10">
    <property type="entry name" value="Cytochrome P450"/>
    <property type="match status" value="1"/>
</dbReference>
<dbReference type="PRINTS" id="PR00463">
    <property type="entry name" value="EP450I"/>
</dbReference>
<dbReference type="InterPro" id="IPR002401">
    <property type="entry name" value="Cyt_P450_E_grp-I"/>
</dbReference>
<evidence type="ECO:0000256" key="5">
    <source>
        <dbReference type="ARBA" id="ARBA00023004"/>
    </source>
</evidence>
<dbReference type="GO" id="GO:0004497">
    <property type="term" value="F:monooxygenase activity"/>
    <property type="evidence" value="ECO:0007669"/>
    <property type="project" value="UniProtKB-KW"/>
</dbReference>
<reference evidence="8 9" key="1">
    <citation type="submission" date="2023-01" db="EMBL/GenBank/DDBJ databases">
        <title>Analysis of 21 Apiospora genomes using comparative genomics revels a genus with tremendous synthesis potential of carbohydrate active enzymes and secondary metabolites.</title>
        <authorList>
            <person name="Sorensen T."/>
        </authorList>
    </citation>
    <scope>NUCLEOTIDE SEQUENCE [LARGE SCALE GENOMIC DNA]</scope>
    <source>
        <strain evidence="8 9">CBS 20057</strain>
    </source>
</reference>
<proteinExistence type="inferred from homology"/>
<accession>A0ABR1SI05</accession>
<evidence type="ECO:0000256" key="6">
    <source>
        <dbReference type="RuleBase" id="RU000461"/>
    </source>
</evidence>
<dbReference type="InterPro" id="IPR017972">
    <property type="entry name" value="Cyt_P450_CS"/>
</dbReference>
<evidence type="ECO:0000313" key="8">
    <source>
        <dbReference type="EMBL" id="KAK8033516.1"/>
    </source>
</evidence>
<evidence type="ECO:0000313" key="9">
    <source>
        <dbReference type="Proteomes" id="UP001396898"/>
    </source>
</evidence>
<gene>
    <name evidence="8" type="ORF">PG991_002914</name>
</gene>
<feature type="transmembrane region" description="Helical" evidence="7">
    <location>
        <begin position="21"/>
        <end position="44"/>
    </location>
</feature>
<keyword evidence="5 6" id="KW-0408">Iron</keyword>
<evidence type="ECO:0000256" key="4">
    <source>
        <dbReference type="ARBA" id="ARBA00022723"/>
    </source>
</evidence>
<dbReference type="Pfam" id="PF00067">
    <property type="entry name" value="p450"/>
    <property type="match status" value="2"/>
</dbReference>
<comment type="similarity">
    <text evidence="2 6">Belongs to the cytochrome P450 family.</text>
</comment>
<keyword evidence="9" id="KW-1185">Reference proteome</keyword>
<keyword evidence="3 6" id="KW-0349">Heme</keyword>
<evidence type="ECO:0000256" key="7">
    <source>
        <dbReference type="SAM" id="Phobius"/>
    </source>
</evidence>
<keyword evidence="4 6" id="KW-0479">Metal-binding</keyword>
<dbReference type="PROSITE" id="PS00086">
    <property type="entry name" value="CYTOCHROME_P450"/>
    <property type="match status" value="1"/>
</dbReference>
<dbReference type="PRINTS" id="PR00385">
    <property type="entry name" value="P450"/>
</dbReference>
<dbReference type="InterPro" id="IPR050121">
    <property type="entry name" value="Cytochrome_P450_monoxygenase"/>
</dbReference>
<dbReference type="Proteomes" id="UP001396898">
    <property type="component" value="Unassembled WGS sequence"/>
</dbReference>
<evidence type="ECO:0000256" key="2">
    <source>
        <dbReference type="ARBA" id="ARBA00010617"/>
    </source>
</evidence>
<comment type="cofactor">
    <cofactor evidence="1">
        <name>heme</name>
        <dbReference type="ChEBI" id="CHEBI:30413"/>
    </cofactor>
</comment>
<evidence type="ECO:0000256" key="3">
    <source>
        <dbReference type="ARBA" id="ARBA00022617"/>
    </source>
</evidence>
<dbReference type="PANTHER" id="PTHR24305:SF232">
    <property type="entry name" value="P450, PUTATIVE (EUROFUNG)-RELATED"/>
    <property type="match status" value="1"/>
</dbReference>
<dbReference type="InterPro" id="IPR001128">
    <property type="entry name" value="Cyt_P450"/>
</dbReference>
<keyword evidence="6" id="KW-0560">Oxidoreductase</keyword>
<dbReference type="SUPFAM" id="SSF48264">
    <property type="entry name" value="Cytochrome P450"/>
    <property type="match status" value="1"/>
</dbReference>